<evidence type="ECO:0000313" key="7">
    <source>
        <dbReference type="Proteomes" id="UP000323946"/>
    </source>
</evidence>
<dbReference type="GO" id="GO:0005524">
    <property type="term" value="F:ATP binding"/>
    <property type="evidence" value="ECO:0007669"/>
    <property type="project" value="UniProtKB-UniRule"/>
</dbReference>
<dbReference type="OrthoDB" id="8441067at2"/>
<dbReference type="GO" id="GO:0046872">
    <property type="term" value="F:metal ion binding"/>
    <property type="evidence" value="ECO:0007669"/>
    <property type="project" value="InterPro"/>
</dbReference>
<dbReference type="PANTHER" id="PTHR43585:SF2">
    <property type="entry name" value="ATP-GRASP ENZYME FSQD"/>
    <property type="match status" value="1"/>
</dbReference>
<accession>A0A5M7BJM6</accession>
<sequence>MTNVFVVGLDERNLALLRGSSPQRCRFRALFGKSEVMPASADFPALLDEAHRRLDSFRGPIDAIVGYWDFPATSLVPVLCADYGLPGPRLEPVIKCEHKYWSRLEQCKVTDAHPKFELVDPADDTGLPTGLRFPVWLKPVKSYSSVLSFRVADLAGLGRTMSEIWQGIDQVGKSFDAVLGGLELPPEIAAAGGRACLAEEEIGGVQATAEGYCFRGEPHVYGVVDSVRYPGSASFLRYQYPSRLPAPIQQRIVDISTRVIRQIGLDSTTFNIEFFWDQADDELKILEINPRLSQSHAPLFELVDGVSNHHCMVRIALGEEPEMPCGRGRYAVAAKCFLRSFTDGVVRSAPTAQHIAQLHREMPEAIVDVVAHEGTRLSELTVQDSYSYELATCYLGARDEGELVDKFHRCADLLPFTLDEPGRRG</sequence>
<evidence type="ECO:0000256" key="3">
    <source>
        <dbReference type="ARBA" id="ARBA00022840"/>
    </source>
</evidence>
<keyword evidence="3 4" id="KW-0067">ATP-binding</keyword>
<dbReference type="Gene3D" id="3.30.470.20">
    <property type="entry name" value="ATP-grasp fold, B domain"/>
    <property type="match status" value="1"/>
</dbReference>
<reference evidence="6 7" key="1">
    <citation type="submission" date="2019-09" db="EMBL/GenBank/DDBJ databases">
        <title>Draft genome sequence of the thermophilic Saccharopolyspora hirsuta VKM Ac-666T.</title>
        <authorList>
            <person name="Lobastova T.G."/>
            <person name="Fokina V."/>
            <person name="Bragin E.Y."/>
            <person name="Shtratnikova V.Y."/>
            <person name="Starodumova I.P."/>
            <person name="Tarlachkov S.V."/>
            <person name="Donova M.V."/>
        </authorList>
    </citation>
    <scope>NUCLEOTIDE SEQUENCE [LARGE SCALE GENOMIC DNA]</scope>
    <source>
        <strain evidence="6 7">VKM Ac-666</strain>
    </source>
</reference>
<dbReference type="PANTHER" id="PTHR43585">
    <property type="entry name" value="FUMIPYRROLE BIOSYNTHESIS PROTEIN C"/>
    <property type="match status" value="1"/>
</dbReference>
<dbReference type="Pfam" id="PF02786">
    <property type="entry name" value="CPSase_L_D2"/>
    <property type="match status" value="1"/>
</dbReference>
<dbReference type="RefSeq" id="WP_150069787.1">
    <property type="nucleotide sequence ID" value="NZ_VWPH01000015.1"/>
</dbReference>
<dbReference type="SUPFAM" id="SSF56059">
    <property type="entry name" value="Glutathione synthetase ATP-binding domain-like"/>
    <property type="match status" value="1"/>
</dbReference>
<comment type="caution">
    <text evidence="6">The sequence shown here is derived from an EMBL/GenBank/DDBJ whole genome shotgun (WGS) entry which is preliminary data.</text>
</comment>
<dbReference type="InterPro" id="IPR011761">
    <property type="entry name" value="ATP-grasp"/>
</dbReference>
<organism evidence="6 7">
    <name type="scientific">Saccharopolyspora hirsuta</name>
    <dbReference type="NCBI Taxonomy" id="1837"/>
    <lineage>
        <taxon>Bacteria</taxon>
        <taxon>Bacillati</taxon>
        <taxon>Actinomycetota</taxon>
        <taxon>Actinomycetes</taxon>
        <taxon>Pseudonocardiales</taxon>
        <taxon>Pseudonocardiaceae</taxon>
        <taxon>Saccharopolyspora</taxon>
    </lineage>
</organism>
<evidence type="ECO:0000259" key="5">
    <source>
        <dbReference type="PROSITE" id="PS50975"/>
    </source>
</evidence>
<keyword evidence="1" id="KW-0436">Ligase</keyword>
<dbReference type="EMBL" id="VWPH01000015">
    <property type="protein sequence ID" value="KAA5828287.1"/>
    <property type="molecule type" value="Genomic_DNA"/>
</dbReference>
<evidence type="ECO:0000256" key="2">
    <source>
        <dbReference type="ARBA" id="ARBA00022741"/>
    </source>
</evidence>
<protein>
    <submittedName>
        <fullName evidence="6">Biotin carboxylase</fullName>
    </submittedName>
</protein>
<gene>
    <name evidence="6" type="ORF">F1721_27950</name>
</gene>
<evidence type="ECO:0000256" key="1">
    <source>
        <dbReference type="ARBA" id="ARBA00022598"/>
    </source>
</evidence>
<dbReference type="GO" id="GO:0016874">
    <property type="term" value="F:ligase activity"/>
    <property type="evidence" value="ECO:0007669"/>
    <property type="project" value="UniProtKB-KW"/>
</dbReference>
<feature type="domain" description="ATP-grasp" evidence="5">
    <location>
        <begin position="103"/>
        <end position="317"/>
    </location>
</feature>
<keyword evidence="2 4" id="KW-0547">Nucleotide-binding</keyword>
<dbReference type="PROSITE" id="PS00867">
    <property type="entry name" value="CPSASE_2"/>
    <property type="match status" value="1"/>
</dbReference>
<keyword evidence="7" id="KW-1185">Reference proteome</keyword>
<dbReference type="Proteomes" id="UP000323946">
    <property type="component" value="Unassembled WGS sequence"/>
</dbReference>
<dbReference type="SMR" id="A0A5M7BJM6"/>
<evidence type="ECO:0000313" key="6">
    <source>
        <dbReference type="EMBL" id="KAA5828287.1"/>
    </source>
</evidence>
<dbReference type="InterPro" id="IPR052032">
    <property type="entry name" value="ATP-dep_AA_Ligase"/>
</dbReference>
<dbReference type="PROSITE" id="PS50975">
    <property type="entry name" value="ATP_GRASP"/>
    <property type="match status" value="1"/>
</dbReference>
<evidence type="ECO:0000256" key="4">
    <source>
        <dbReference type="PROSITE-ProRule" id="PRU00409"/>
    </source>
</evidence>
<dbReference type="InterPro" id="IPR005479">
    <property type="entry name" value="CPAse_ATP-bd"/>
</dbReference>
<dbReference type="AlphaFoldDB" id="A0A5M7BJM6"/>
<proteinExistence type="predicted"/>
<name>A0A5M7BJM6_SACHI</name>